<feature type="compositionally biased region" description="Low complexity" evidence="1">
    <location>
        <begin position="463"/>
        <end position="472"/>
    </location>
</feature>
<protein>
    <recommendedName>
        <fullName evidence="4">Helicase ATP-binding domain-containing protein</fullName>
    </recommendedName>
</protein>
<evidence type="ECO:0000313" key="3">
    <source>
        <dbReference type="Proteomes" id="UP000650467"/>
    </source>
</evidence>
<proteinExistence type="predicted"/>
<dbReference type="Gene3D" id="3.40.50.300">
    <property type="entry name" value="P-loop containing nucleotide triphosphate hydrolases"/>
    <property type="match status" value="2"/>
</dbReference>
<evidence type="ECO:0008006" key="4">
    <source>
        <dbReference type="Google" id="ProtNLM"/>
    </source>
</evidence>
<organism evidence="2 3">
    <name type="scientific">Chlamydomonas incerta</name>
    <dbReference type="NCBI Taxonomy" id="51695"/>
    <lineage>
        <taxon>Eukaryota</taxon>
        <taxon>Viridiplantae</taxon>
        <taxon>Chlorophyta</taxon>
        <taxon>core chlorophytes</taxon>
        <taxon>Chlorophyceae</taxon>
        <taxon>CS clade</taxon>
        <taxon>Chlamydomonadales</taxon>
        <taxon>Chlamydomonadaceae</taxon>
        <taxon>Chlamydomonas</taxon>
    </lineage>
</organism>
<dbReference type="OrthoDB" id="551123at2759"/>
<evidence type="ECO:0000313" key="2">
    <source>
        <dbReference type="EMBL" id="KAG2425000.1"/>
    </source>
</evidence>
<keyword evidence="3" id="KW-1185">Reference proteome</keyword>
<accession>A0A835SR00</accession>
<dbReference type="SUPFAM" id="SSF52540">
    <property type="entry name" value="P-loop containing nucleoside triphosphate hydrolases"/>
    <property type="match status" value="2"/>
</dbReference>
<dbReference type="EMBL" id="JAEHOC010000060">
    <property type="protein sequence ID" value="KAG2425000.1"/>
    <property type="molecule type" value="Genomic_DNA"/>
</dbReference>
<dbReference type="Gene3D" id="3.40.395.10">
    <property type="entry name" value="Adenoviral Proteinase, Chain A"/>
    <property type="match status" value="1"/>
</dbReference>
<name>A0A835SR00_CHLIN</name>
<gene>
    <name evidence="2" type="ORF">HXX76_014158</name>
</gene>
<comment type="caution">
    <text evidence="2">The sequence shown here is derived from an EMBL/GenBank/DDBJ whole genome shotgun (WGS) entry which is preliminary data.</text>
</comment>
<dbReference type="Proteomes" id="UP000650467">
    <property type="component" value="Unassembled WGS sequence"/>
</dbReference>
<feature type="region of interest" description="Disordered" evidence="1">
    <location>
        <begin position="445"/>
        <end position="483"/>
    </location>
</feature>
<dbReference type="InterPro" id="IPR027417">
    <property type="entry name" value="P-loop_NTPase"/>
</dbReference>
<sequence>MADTQYALASRANLQAHVQAHMGYAASAYLSAPATCEALSAAQDLQLFEHQKLVARLVSDSSPLRGLLLYHGLGAGKTCAAIRAGVAFPASYRIIVLLPASLESNFRGEVSKCGAAGEGRFAFYHYNGLSLAATNALLAAVQGQKTVLIIDEVHNFISRVVNRPQSMCARIHAALCTSPLCKVLALSGTPFINHPREIAFLANMVKGHDEVTRLGIRVATQVPQDRVFRLLARAPNVDYVDTVDFNRGVIRLRMMPKGFLRQQASDSGGAAPGEVLAVHSPALRQKADARLAPALARIGVVVQETSSAHVPLLPQDPDAFHELFLAGAGDDANAPLTNVALLRHRLHGLASHFSYQDRGLFPAVSEDREVPCVMSAYQYSRYREARVQEIEREKEAGRRAALDALDVGGQNYKAFSRMACDFVFPGGRKRPYPSTVADMRRVEAEELDGGPEEQQQPPGRLSKGGAAAASAKTKSRSPGGKQQQTYAAAIQAAVDAVVRDAPVVLKSDLATNSCKYAAAVQEVASSPGPCLVYSQFRKVEGLRMFGEALRANGFVELRVRLGKEPALQLVGGGGEDAPSKPRFIVFMGDGLGPQEMAALLDLFNGAFDRLPEPLRQQAQALASAAGAPADSLLNLRGELVKALLITQSGAEGISLRNVRQVHILEPYWNSIRTDQVIGRAVRTCSHAALPPSERDVRIFRYYATLPRRSAANRSDLPYEYDGGLSADELVMQVAQRKTRVMRALLAILRETAVDCLVNAPLHRDTVPHCFGQTDGGSSAPLPTQNLYGFDIRLDELHIVEPSGNSSGSGSTPRGKMDFQRVLVRGVPYMMAVATGDLYDLRLFQSNVLRHRGRLGRGGPVGPAAGPVCSRVLPHPYSCFDRTDLQVLVGAWNARHPDDRIQIPEGTAPTSHKQLFAALQDKLAAQCLDERCVLDATGTTSQLRHLLKPSKSPRQGTCKSELLGAMSTFLWLHPAAAGRYWFAGVFPINFQERVDGVCVGDFLCTFSLGALQRSGKAGTCFILNTDRYGRPGKHWVALWCDIDPASPNFGLYYYDSNGVQDRRRHLPAPVRSFAAKMEREAASLGLSGFAFRCNRVSHQRTDGPCGMFCVAFLVSALLGHPILEYVAHPGVTDGMVMALERAAFAAAGVSDAAVLKAYLVEREHVPEHRLDILPIPRILDVVRQRHQGVPDARERDLACLRDSKDVCLQILASRLEHMPLPVVQPKDAQSLQSRYEQALSERQADGYPLGRPSTAPMVTAPPTVAQQRGNFESAFAIRTGLACPEPAPLAPAPSAAAAAAPLLHPHPHTVLLSSHDRDVRVDPQPFDFTVGLGDLAQGAERYAICHNCPIDVNTKGFYFAGDTNSAGFEYNNRHFPPFSAADPCVPCDALQIHQFGHRLPASYSLQDVVVRMGGGCSPPPYLLATITTPRSPPVMEVLRIAAQAQPLGAACVYVPMSHGSKLVINPPCRVALRCLNTRLPCDARAHLVTCPPGENPAIPERPAMLQEFLVAAGPEPLSAEQRSLAAQLLACNRVLPADFQRALAAFSGNRTMLVALDADTEVVLTVDLFGSNSVDAHRYMNYEWVCVCGHVLTGYQAYSYAGIDQARSNWTPIFTPSESCLSRSAQRILSETEQQLKEALGSDSSTFVDFIMESTAATLVRSSQGHAGRRVAKRTLVENIAEQSPETIHKMRTEGNIAASEIRAAKAKKARLLGTNVNGMTASETEESLLKDVRCYAQAVAQHRGLDRVPVMCAFVRRAKAFISRLPIATLQNHMAMPKRCALVCLAAADHAPGSELPSSMAVIIASVCRHFKARSNCNKKEVQQYVDTYNQI</sequence>
<reference evidence="2" key="1">
    <citation type="journal article" date="2020" name="bioRxiv">
        <title>Comparative genomics of Chlamydomonas.</title>
        <authorList>
            <person name="Craig R.J."/>
            <person name="Hasan A.R."/>
            <person name="Ness R.W."/>
            <person name="Keightley P.D."/>
        </authorList>
    </citation>
    <scope>NUCLEOTIDE SEQUENCE</scope>
    <source>
        <strain evidence="2">SAG 7.73</strain>
    </source>
</reference>
<evidence type="ECO:0000256" key="1">
    <source>
        <dbReference type="SAM" id="MobiDB-lite"/>
    </source>
</evidence>